<evidence type="ECO:0000256" key="2">
    <source>
        <dbReference type="ARBA" id="ARBA00008569"/>
    </source>
</evidence>
<evidence type="ECO:0000256" key="4">
    <source>
        <dbReference type="ARBA" id="ARBA00022603"/>
    </source>
</evidence>
<accession>A0A0L0P3Y0</accession>
<dbReference type="VEuPathDB" id="FungiDB:CJI97_003378"/>
<feature type="domain" description="tRNA wybutosine-synthesizing protein" evidence="13">
    <location>
        <begin position="6"/>
        <end position="212"/>
    </location>
</feature>
<dbReference type="GO" id="GO:0008033">
    <property type="term" value="P:tRNA processing"/>
    <property type="evidence" value="ECO:0007669"/>
    <property type="project" value="UniProtKB-KW"/>
</dbReference>
<dbReference type="VEuPathDB" id="FungiDB:CJI96_0001840"/>
<gene>
    <name evidence="14" type="ORF">QG37_01946</name>
</gene>
<feature type="compositionally biased region" description="Basic and acidic residues" evidence="12">
    <location>
        <begin position="226"/>
        <end position="254"/>
    </location>
</feature>
<evidence type="ECO:0000313" key="15">
    <source>
        <dbReference type="Proteomes" id="UP000037122"/>
    </source>
</evidence>
<keyword evidence="5" id="KW-0808">Transferase</keyword>
<dbReference type="Pfam" id="PF02676">
    <property type="entry name" value="TYW3"/>
    <property type="match status" value="1"/>
</dbReference>
<dbReference type="Proteomes" id="UP000037122">
    <property type="component" value="Unassembled WGS sequence"/>
</dbReference>
<keyword evidence="6" id="KW-0949">S-adenosyl-L-methionine</keyword>
<evidence type="ECO:0000256" key="9">
    <source>
        <dbReference type="ARBA" id="ARBA00049202"/>
    </source>
</evidence>
<dbReference type="PANTHER" id="PTHR48418">
    <property type="entry name" value="TRNA WYBUTOSINE-SYNTHESIZING PROTEIN 3"/>
    <property type="match status" value="1"/>
</dbReference>
<evidence type="ECO:0000256" key="12">
    <source>
        <dbReference type="SAM" id="MobiDB-lite"/>
    </source>
</evidence>
<protein>
    <recommendedName>
        <fullName evidence="11">tRNA wybutosine-synthesizing protein 3</fullName>
        <ecNumber evidence="3">2.1.1.282</ecNumber>
    </recommendedName>
    <alternativeName>
        <fullName evidence="8">tRNA(Phe) 7-((3-amino-3-carboxypropyl)-4-demethylwyosine(37)-N(4))-methyltransferase</fullName>
    </alternativeName>
</protein>
<evidence type="ECO:0000256" key="5">
    <source>
        <dbReference type="ARBA" id="ARBA00022679"/>
    </source>
</evidence>
<evidence type="ECO:0000256" key="10">
    <source>
        <dbReference type="ARBA" id="ARBA00058049"/>
    </source>
</evidence>
<dbReference type="Gene3D" id="3.30.1960.10">
    <property type="entry name" value="tRNA wybutosine-synthesizing-like"/>
    <property type="match status" value="1"/>
</dbReference>
<dbReference type="GO" id="GO:0032259">
    <property type="term" value="P:methylation"/>
    <property type="evidence" value="ECO:0007669"/>
    <property type="project" value="UniProtKB-KW"/>
</dbReference>
<dbReference type="SUPFAM" id="SSF111278">
    <property type="entry name" value="SSo0622-like"/>
    <property type="match status" value="1"/>
</dbReference>
<dbReference type="VEuPathDB" id="FungiDB:B9J08_003303"/>
<dbReference type="FunFam" id="3.30.1960.10:FF:000003">
    <property type="entry name" value="tRNA methyltransferase"/>
    <property type="match status" value="1"/>
</dbReference>
<organism evidence="14 15">
    <name type="scientific">Candidozyma auris</name>
    <name type="common">Yeast</name>
    <name type="synonym">Candida auris</name>
    <dbReference type="NCBI Taxonomy" id="498019"/>
    <lineage>
        <taxon>Eukaryota</taxon>
        <taxon>Fungi</taxon>
        <taxon>Dikarya</taxon>
        <taxon>Ascomycota</taxon>
        <taxon>Saccharomycotina</taxon>
        <taxon>Pichiomycetes</taxon>
        <taxon>Metschnikowiaceae</taxon>
        <taxon>Candidozyma</taxon>
    </lineage>
</organism>
<dbReference type="VEuPathDB" id="FungiDB:QG37_01946"/>
<comment type="pathway">
    <text evidence="1">tRNA modification; wybutosine-tRNA(Phe) biosynthesis.</text>
</comment>
<comment type="function">
    <text evidence="10">S-adenosyl-L-methionine-dependent methyltransferase that acts as a component of the wybutosine biosynthesis pathway. Wybutosine is a hyper modified guanosine with a tricyclic base found at the 3'-position adjacent to the anticodon of eukaryotic phenylalanine tRNA. Probably methylates N-4 position of wybutosine-86 to produce wybutosine-72.</text>
</comment>
<comment type="catalytic activity">
    <reaction evidence="9">
        <text>4-demethyl-7-[(3S)-3-amino-3-carboxypropyl]wyosine(37) in tRNA(Phe) + S-adenosyl-L-methionine = 7-[(3S)-3-amino-3-carboxypropyl]wyosine(37) in tRNA(Phe) + S-adenosyl-L-homocysteine + H(+)</text>
        <dbReference type="Rhea" id="RHEA:36635"/>
        <dbReference type="Rhea" id="RHEA-COMP:10378"/>
        <dbReference type="Rhea" id="RHEA-COMP:10379"/>
        <dbReference type="ChEBI" id="CHEBI:15378"/>
        <dbReference type="ChEBI" id="CHEBI:57856"/>
        <dbReference type="ChEBI" id="CHEBI:59789"/>
        <dbReference type="ChEBI" id="CHEBI:73543"/>
        <dbReference type="ChEBI" id="CHEBI:73550"/>
        <dbReference type="EC" id="2.1.1.282"/>
    </reaction>
</comment>
<feature type="region of interest" description="Disordered" evidence="12">
    <location>
        <begin position="225"/>
        <end position="260"/>
    </location>
</feature>
<evidence type="ECO:0000256" key="3">
    <source>
        <dbReference type="ARBA" id="ARBA00012750"/>
    </source>
</evidence>
<dbReference type="GO" id="GO:0008168">
    <property type="term" value="F:methyltransferase activity"/>
    <property type="evidence" value="ECO:0007669"/>
    <property type="project" value="UniProtKB-KW"/>
</dbReference>
<dbReference type="InterPro" id="IPR003827">
    <property type="entry name" value="tRNA_yW-synthesising"/>
</dbReference>
<dbReference type="EMBL" id="LGST01000016">
    <property type="protein sequence ID" value="KNE01073.1"/>
    <property type="molecule type" value="Genomic_DNA"/>
</dbReference>
<sequence length="260" mass="29762">MNAFDQKKSAILREISSNSSQSPDASPKGTIDELCLPIIEVINSHPDMVTTSLCSGRVSVFLEGIKTNFQIGAKGNQGRWLFVTHHPEDLPMWYKKIEFEYRESQPSEMNETQRYILFKFEPLILHVKCRDLESANLLYSTAMACGFRESGIGSNNIVGIRTAIKLDVPFGCLEGETLVSFVSEAYLEILTKLSLDRFTENFKKMDKLKEALVMMGLTKKNQAQIETKEERRLRKMNEGLARREAIKEEKERKRQSQNNE</sequence>
<evidence type="ECO:0000256" key="6">
    <source>
        <dbReference type="ARBA" id="ARBA00022691"/>
    </source>
</evidence>
<keyword evidence="7" id="KW-0819">tRNA processing</keyword>
<keyword evidence="4" id="KW-0489">Methyltransferase</keyword>
<dbReference type="InterPro" id="IPR036602">
    <property type="entry name" value="tRNA_yW-synthesising-like_sf"/>
</dbReference>
<reference evidence="15" key="1">
    <citation type="journal article" date="2015" name="BMC Genomics">
        <title>Draft genome of a commonly misdiagnosed multidrug resistant pathogen Candida auris.</title>
        <authorList>
            <person name="Chatterjee S."/>
            <person name="Alampalli S.V."/>
            <person name="Nageshan R.K."/>
            <person name="Chettiar S.T."/>
            <person name="Joshi S."/>
            <person name="Tatu U.S."/>
        </authorList>
    </citation>
    <scope>NUCLEOTIDE SEQUENCE [LARGE SCALE GENOMIC DNA]</scope>
    <source>
        <strain evidence="15">6684</strain>
    </source>
</reference>
<name>A0A0L0P3Y0_CANAR</name>
<dbReference type="VEuPathDB" id="FungiDB:CJJ09_000802"/>
<proteinExistence type="inferred from homology"/>
<dbReference type="VEuPathDB" id="FungiDB:CJJ07_000903"/>
<evidence type="ECO:0000256" key="11">
    <source>
        <dbReference type="ARBA" id="ARBA00069229"/>
    </source>
</evidence>
<dbReference type="EC" id="2.1.1.282" evidence="3"/>
<evidence type="ECO:0000256" key="7">
    <source>
        <dbReference type="ARBA" id="ARBA00022694"/>
    </source>
</evidence>
<evidence type="ECO:0000313" key="14">
    <source>
        <dbReference type="EMBL" id="KNE01073.1"/>
    </source>
</evidence>
<dbReference type="AlphaFoldDB" id="A0A0L0P3Y0"/>
<comment type="caution">
    <text evidence="14">The sequence shown here is derived from an EMBL/GenBank/DDBJ whole genome shotgun (WGS) entry which is preliminary data.</text>
</comment>
<evidence type="ECO:0000256" key="1">
    <source>
        <dbReference type="ARBA" id="ARBA00004797"/>
    </source>
</evidence>
<dbReference type="PANTHER" id="PTHR48418:SF1">
    <property type="entry name" value="TRNA WYBUTOSINE-SYNTHESIZING PROTEIN 3"/>
    <property type="match status" value="1"/>
</dbReference>
<comment type="similarity">
    <text evidence="2">Belongs to the TYW3 family.</text>
</comment>
<evidence type="ECO:0000256" key="8">
    <source>
        <dbReference type="ARBA" id="ARBA00030554"/>
    </source>
</evidence>
<evidence type="ECO:0000259" key="13">
    <source>
        <dbReference type="Pfam" id="PF02676"/>
    </source>
</evidence>